<keyword evidence="8" id="KW-1185">Reference proteome</keyword>
<dbReference type="InterPro" id="IPR015424">
    <property type="entry name" value="PyrdxlP-dep_Trfase"/>
</dbReference>
<proteinExistence type="inferred from homology"/>
<dbReference type="PROSITE" id="PS50949">
    <property type="entry name" value="HTH_GNTR"/>
    <property type="match status" value="1"/>
</dbReference>
<keyword evidence="7" id="KW-0808">Transferase</keyword>
<dbReference type="Gene3D" id="1.10.10.10">
    <property type="entry name" value="Winged helix-like DNA-binding domain superfamily/Winged helix DNA-binding domain"/>
    <property type="match status" value="1"/>
</dbReference>
<evidence type="ECO:0000256" key="5">
    <source>
        <dbReference type="ARBA" id="ARBA00023163"/>
    </source>
</evidence>
<dbReference type="PANTHER" id="PTHR46577:SF1">
    <property type="entry name" value="HTH-TYPE TRANSCRIPTIONAL REGULATORY PROTEIN GABR"/>
    <property type="match status" value="1"/>
</dbReference>
<dbReference type="InterPro" id="IPR051446">
    <property type="entry name" value="HTH_trans_reg/aminotransferase"/>
</dbReference>
<dbReference type="SUPFAM" id="SSF53383">
    <property type="entry name" value="PLP-dependent transferases"/>
    <property type="match status" value="1"/>
</dbReference>
<dbReference type="InterPro" id="IPR036390">
    <property type="entry name" value="WH_DNA-bd_sf"/>
</dbReference>
<reference evidence="7 8" key="1">
    <citation type="submission" date="2016-10" db="EMBL/GenBank/DDBJ databases">
        <authorList>
            <person name="de Groot N.N."/>
        </authorList>
    </citation>
    <scope>NUCLEOTIDE SEQUENCE [LARGE SCALE GENOMIC DNA]</scope>
    <source>
        <strain evidence="7 8">DSM 21668</strain>
    </source>
</reference>
<evidence type="ECO:0000256" key="3">
    <source>
        <dbReference type="ARBA" id="ARBA00023015"/>
    </source>
</evidence>
<dbReference type="InterPro" id="IPR015421">
    <property type="entry name" value="PyrdxlP-dep_Trfase_major"/>
</dbReference>
<dbReference type="SUPFAM" id="SSF46785">
    <property type="entry name" value="Winged helix' DNA-binding domain"/>
    <property type="match status" value="1"/>
</dbReference>
<feature type="domain" description="HTH gntR-type" evidence="6">
    <location>
        <begin position="15"/>
        <end position="83"/>
    </location>
</feature>
<comment type="similarity">
    <text evidence="1">In the C-terminal section; belongs to the class-I pyridoxal-phosphate-dependent aminotransferase family.</text>
</comment>
<dbReference type="RefSeq" id="WP_176785601.1">
    <property type="nucleotide sequence ID" value="NZ_FNGS01000007.1"/>
</dbReference>
<keyword evidence="4" id="KW-0238">DNA-binding</keyword>
<dbReference type="AlphaFoldDB" id="A0A1G9TZE9"/>
<dbReference type="EMBL" id="FNGS01000007">
    <property type="protein sequence ID" value="SDM52963.1"/>
    <property type="molecule type" value="Genomic_DNA"/>
</dbReference>
<dbReference type="PRINTS" id="PR00035">
    <property type="entry name" value="HTHGNTR"/>
</dbReference>
<dbReference type="InterPro" id="IPR036388">
    <property type="entry name" value="WH-like_DNA-bd_sf"/>
</dbReference>
<dbReference type="GO" id="GO:0003677">
    <property type="term" value="F:DNA binding"/>
    <property type="evidence" value="ECO:0007669"/>
    <property type="project" value="UniProtKB-KW"/>
</dbReference>
<protein>
    <submittedName>
        <fullName evidence="7">GntR family transcriptional regulator / MocR family aminotransferase</fullName>
    </submittedName>
</protein>
<gene>
    <name evidence="7" type="ORF">SAMN04488090_3608</name>
</gene>
<keyword evidence="7" id="KW-0032">Aminotransferase</keyword>
<dbReference type="CDD" id="cd07377">
    <property type="entry name" value="WHTH_GntR"/>
    <property type="match status" value="1"/>
</dbReference>
<name>A0A1G9TZE9_9BACT</name>
<evidence type="ECO:0000259" key="6">
    <source>
        <dbReference type="PROSITE" id="PS50949"/>
    </source>
</evidence>
<dbReference type="Pfam" id="PF00155">
    <property type="entry name" value="Aminotran_1_2"/>
    <property type="match status" value="1"/>
</dbReference>
<dbReference type="PANTHER" id="PTHR46577">
    <property type="entry name" value="HTH-TYPE TRANSCRIPTIONAL REGULATORY PROTEIN GABR"/>
    <property type="match status" value="1"/>
</dbReference>
<dbReference type="GO" id="GO:0003700">
    <property type="term" value="F:DNA-binding transcription factor activity"/>
    <property type="evidence" value="ECO:0007669"/>
    <property type="project" value="InterPro"/>
</dbReference>
<dbReference type="Proteomes" id="UP000198901">
    <property type="component" value="Unassembled WGS sequence"/>
</dbReference>
<dbReference type="InterPro" id="IPR004839">
    <property type="entry name" value="Aminotransferase_I/II_large"/>
</dbReference>
<dbReference type="Pfam" id="PF00392">
    <property type="entry name" value="GntR"/>
    <property type="match status" value="1"/>
</dbReference>
<organism evidence="7 8">
    <name type="scientific">Siphonobacter aquaeclarae</name>
    <dbReference type="NCBI Taxonomy" id="563176"/>
    <lineage>
        <taxon>Bacteria</taxon>
        <taxon>Pseudomonadati</taxon>
        <taxon>Bacteroidota</taxon>
        <taxon>Cytophagia</taxon>
        <taxon>Cytophagales</taxon>
        <taxon>Cytophagaceae</taxon>
        <taxon>Siphonobacter</taxon>
    </lineage>
</organism>
<dbReference type="STRING" id="563176.SAMN04488090_3608"/>
<dbReference type="SMART" id="SM00345">
    <property type="entry name" value="HTH_GNTR"/>
    <property type="match status" value="1"/>
</dbReference>
<dbReference type="CDD" id="cd00609">
    <property type="entry name" value="AAT_like"/>
    <property type="match status" value="1"/>
</dbReference>
<dbReference type="GO" id="GO:0030170">
    <property type="term" value="F:pyridoxal phosphate binding"/>
    <property type="evidence" value="ECO:0007669"/>
    <property type="project" value="InterPro"/>
</dbReference>
<evidence type="ECO:0000256" key="4">
    <source>
        <dbReference type="ARBA" id="ARBA00023125"/>
    </source>
</evidence>
<evidence type="ECO:0000256" key="1">
    <source>
        <dbReference type="ARBA" id="ARBA00005384"/>
    </source>
</evidence>
<sequence>MIVPSLIRLSPSSAVPMYLQIANSLIAHIQSGVLKKGIRLPGTRQLADALHVHRKTVQSAYDELQAQGWIDVLPQRGSFIAEVLPEVVPAPFGQNEPGSVAPVVPDLPFNSTIVIPQTIRERIAFNDGLPDVRLAPREELARLYSTYIRFGEPAVLQYGSVFGQARFREVFSRYLNETRGLKTGPENLLTTRGSQMGLYLAGLALLHPGDCVIVGELNYRAANMTLETLGARLQTVPVDDDGLDIDAVEALCRQMPVKALYVTSHHYHPTTVTLKPERRVRLIALANRYRFFIIEDDYDYDFHYANRPVLPLASADRNVIYLGSFTKRLAPAFRVGYVAGPEELIAEMAKHRRIIDRQGDSILELCLADMLENGALKRHASKALKIYRQRRDLACELLTHYLGDAIRFQVPEGGLAIWARFDPSVDLPLLSQKAAAKGVYLSNGAAYPGLNACRMGFAALNEKELTEGVQLLARCLA</sequence>
<dbReference type="Gene3D" id="3.40.640.10">
    <property type="entry name" value="Type I PLP-dependent aspartate aminotransferase-like (Major domain)"/>
    <property type="match status" value="1"/>
</dbReference>
<evidence type="ECO:0000256" key="2">
    <source>
        <dbReference type="ARBA" id="ARBA00022898"/>
    </source>
</evidence>
<evidence type="ECO:0000313" key="7">
    <source>
        <dbReference type="EMBL" id="SDM52963.1"/>
    </source>
</evidence>
<keyword evidence="5" id="KW-0804">Transcription</keyword>
<accession>A0A1G9TZE9</accession>
<keyword evidence="3" id="KW-0805">Transcription regulation</keyword>
<dbReference type="InterPro" id="IPR000524">
    <property type="entry name" value="Tscrpt_reg_HTH_GntR"/>
</dbReference>
<keyword evidence="2" id="KW-0663">Pyridoxal phosphate</keyword>
<evidence type="ECO:0000313" key="8">
    <source>
        <dbReference type="Proteomes" id="UP000198901"/>
    </source>
</evidence>
<dbReference type="GO" id="GO:0008483">
    <property type="term" value="F:transaminase activity"/>
    <property type="evidence" value="ECO:0007669"/>
    <property type="project" value="UniProtKB-KW"/>
</dbReference>